<protein>
    <submittedName>
        <fullName evidence="6">Uncharacterized protein</fullName>
    </submittedName>
</protein>
<keyword evidence="3 5" id="KW-0472">Membrane</keyword>
<dbReference type="PANTHER" id="PTHR22914">
    <property type="entry name" value="CHITIN SYNTHASE"/>
    <property type="match status" value="1"/>
</dbReference>
<dbReference type="GO" id="GO:0004100">
    <property type="term" value="F:chitin synthase activity"/>
    <property type="evidence" value="ECO:0007669"/>
    <property type="project" value="InterPro"/>
</dbReference>
<gene>
    <name evidence="6" type="ORF">C0Q70_20508</name>
</gene>
<proteinExistence type="predicted"/>
<keyword evidence="2 5" id="KW-0812">Transmembrane</keyword>
<feature type="transmembrane region" description="Helical" evidence="5">
    <location>
        <begin position="75"/>
        <end position="98"/>
    </location>
</feature>
<organism evidence="6 7">
    <name type="scientific">Pomacea canaliculata</name>
    <name type="common">Golden apple snail</name>
    <dbReference type="NCBI Taxonomy" id="400727"/>
    <lineage>
        <taxon>Eukaryota</taxon>
        <taxon>Metazoa</taxon>
        <taxon>Spiralia</taxon>
        <taxon>Lophotrochozoa</taxon>
        <taxon>Mollusca</taxon>
        <taxon>Gastropoda</taxon>
        <taxon>Caenogastropoda</taxon>
        <taxon>Architaenioglossa</taxon>
        <taxon>Ampullarioidea</taxon>
        <taxon>Ampullariidae</taxon>
        <taxon>Pomacea</taxon>
    </lineage>
</organism>
<evidence type="ECO:0000256" key="2">
    <source>
        <dbReference type="ARBA" id="ARBA00022692"/>
    </source>
</evidence>
<evidence type="ECO:0000313" key="6">
    <source>
        <dbReference type="EMBL" id="PVD20014.1"/>
    </source>
</evidence>
<accession>A0A2T7NFR5</accession>
<dbReference type="STRING" id="400727.A0A2T7NFR5"/>
<feature type="transmembrane region" description="Helical" evidence="5">
    <location>
        <begin position="51"/>
        <end position="69"/>
    </location>
</feature>
<evidence type="ECO:0000313" key="7">
    <source>
        <dbReference type="Proteomes" id="UP000245119"/>
    </source>
</evidence>
<keyword evidence="7" id="KW-1185">Reference proteome</keyword>
<comment type="caution">
    <text evidence="6">The sequence shown here is derived from an EMBL/GenBank/DDBJ whole genome shotgun (WGS) entry which is preliminary data.</text>
</comment>
<reference evidence="6 7" key="1">
    <citation type="submission" date="2018-04" db="EMBL/GenBank/DDBJ databases">
        <title>The genome of golden apple snail Pomacea canaliculata provides insight into stress tolerance and invasive adaptation.</title>
        <authorList>
            <person name="Liu C."/>
            <person name="Liu B."/>
            <person name="Ren Y."/>
            <person name="Zhang Y."/>
            <person name="Wang H."/>
            <person name="Li S."/>
            <person name="Jiang F."/>
            <person name="Yin L."/>
            <person name="Zhang G."/>
            <person name="Qian W."/>
            <person name="Fan W."/>
        </authorList>
    </citation>
    <scope>NUCLEOTIDE SEQUENCE [LARGE SCALE GENOMIC DNA]</scope>
    <source>
        <strain evidence="6">SZHN2017</strain>
        <tissue evidence="6">Muscle</tissue>
    </source>
</reference>
<evidence type="ECO:0000256" key="4">
    <source>
        <dbReference type="SAM" id="MobiDB-lite"/>
    </source>
</evidence>
<dbReference type="EMBL" id="PZQS01000013">
    <property type="protein sequence ID" value="PVD20014.1"/>
    <property type="molecule type" value="Genomic_DNA"/>
</dbReference>
<dbReference type="OrthoDB" id="370884at2759"/>
<feature type="region of interest" description="Disordered" evidence="4">
    <location>
        <begin position="167"/>
        <end position="206"/>
    </location>
</feature>
<evidence type="ECO:0000256" key="5">
    <source>
        <dbReference type="SAM" id="Phobius"/>
    </source>
</evidence>
<feature type="compositionally biased region" description="Pro residues" evidence="4">
    <location>
        <begin position="183"/>
        <end position="199"/>
    </location>
</feature>
<sequence>MDHVFCWRRVDERHADQDRCRADSLLCRGDDDCHRRHAHQHRHESFNSPNVVFLSGLGIIFTVAAILHPQEFFCLVYGALYFLVVPSTFILLTIFYLCNLNNVSWGTREVPKKQTPEEIEAQKKAEEEKAKKKKKMFTLYGVIGLIHELRDAIRGLWGLRNELHQTAKTSPQQDPDVEKGLLPTPPAPQPPPPPARAHPPGHEPFPDNPHWLTLDYLGYGMVSKLDEDEVEFWKFLIKKYLHPLEEDKHQKAKIAETT</sequence>
<dbReference type="InterPro" id="IPR004835">
    <property type="entry name" value="Chitin_synth"/>
</dbReference>
<dbReference type="PANTHER" id="PTHR22914:SF42">
    <property type="entry name" value="CHITIN SYNTHASE"/>
    <property type="match status" value="1"/>
</dbReference>
<name>A0A2T7NFR5_POMCA</name>
<evidence type="ECO:0000256" key="3">
    <source>
        <dbReference type="ARBA" id="ARBA00023136"/>
    </source>
</evidence>
<dbReference type="GO" id="GO:0071944">
    <property type="term" value="C:cell periphery"/>
    <property type="evidence" value="ECO:0007669"/>
    <property type="project" value="TreeGrafter"/>
</dbReference>
<dbReference type="GO" id="GO:0006031">
    <property type="term" value="P:chitin biosynthetic process"/>
    <property type="evidence" value="ECO:0007669"/>
    <property type="project" value="TreeGrafter"/>
</dbReference>
<dbReference type="GO" id="GO:0016020">
    <property type="term" value="C:membrane"/>
    <property type="evidence" value="ECO:0007669"/>
    <property type="project" value="UniProtKB-SubCell"/>
</dbReference>
<dbReference type="AlphaFoldDB" id="A0A2T7NFR5"/>
<dbReference type="Proteomes" id="UP000245119">
    <property type="component" value="Linkage Group LG13"/>
</dbReference>
<comment type="subcellular location">
    <subcellularLocation>
        <location evidence="1">Membrane</location>
        <topology evidence="1">Multi-pass membrane protein</topology>
    </subcellularLocation>
</comment>
<keyword evidence="5" id="KW-1133">Transmembrane helix</keyword>
<evidence type="ECO:0000256" key="1">
    <source>
        <dbReference type="ARBA" id="ARBA00004141"/>
    </source>
</evidence>